<dbReference type="GO" id="GO:0003677">
    <property type="term" value="F:DNA binding"/>
    <property type="evidence" value="ECO:0007669"/>
    <property type="project" value="InterPro"/>
</dbReference>
<dbReference type="RefSeq" id="WP_138668631.1">
    <property type="nucleotide sequence ID" value="NZ_VCKY01000089.1"/>
</dbReference>
<evidence type="ECO:0000256" key="1">
    <source>
        <dbReference type="ARBA" id="ARBA00004196"/>
    </source>
</evidence>
<dbReference type="GO" id="GO:0030313">
    <property type="term" value="C:cell envelope"/>
    <property type="evidence" value="ECO:0007669"/>
    <property type="project" value="UniProtKB-SubCell"/>
</dbReference>
<dbReference type="InterPro" id="IPR005471">
    <property type="entry name" value="Tscrpt_reg_IclR_N"/>
</dbReference>
<gene>
    <name evidence="5" type="ORF">ETD86_25210</name>
</gene>
<dbReference type="SUPFAM" id="SSF53822">
    <property type="entry name" value="Periplasmic binding protein-like I"/>
    <property type="match status" value="1"/>
</dbReference>
<dbReference type="PANTHER" id="PTHR46847">
    <property type="entry name" value="D-ALLOSE-BINDING PERIPLASMIC PROTEIN-RELATED"/>
    <property type="match status" value="1"/>
</dbReference>
<accession>A0A5S4FDN2</accession>
<dbReference type="Pfam" id="PF13407">
    <property type="entry name" value="Peripla_BP_4"/>
    <property type="match status" value="1"/>
</dbReference>
<dbReference type="Gene3D" id="1.10.10.10">
    <property type="entry name" value="Winged helix-like DNA-binding domain superfamily/Winged helix DNA-binding domain"/>
    <property type="match status" value="1"/>
</dbReference>
<dbReference type="Gene3D" id="3.40.50.2300">
    <property type="match status" value="2"/>
</dbReference>
<dbReference type="InterPro" id="IPR036388">
    <property type="entry name" value="WH-like_DNA-bd_sf"/>
</dbReference>
<dbReference type="InterPro" id="IPR025997">
    <property type="entry name" value="SBP_2_dom"/>
</dbReference>
<feature type="domain" description="HTH iclR-type" evidence="4">
    <location>
        <begin position="18"/>
        <end position="78"/>
    </location>
</feature>
<sequence length="372" mass="38350">MTRAPHEGTVGPEAPSRVPAVSRAVAVLSEIAVHGPASLANLGRRLGLPKSSLLGICQTLVEERLLVQDPQGRYVLGLAVAELAAAQLRHPPKLARLGVAVPNTSNPFYVVELRALAEASAEIGAEIVALDSGQDIDVQIGQIGELVNMRVDAIVLDAVHSTKVAGAVRLARSADIPVIAVNVGAEGADVSVTTDNVQAGQLVGHHLAGLLGGRGEVAIVDGEPVTATADRVAGFMSALREHPGVNVVARERGDHSPQTGRSIARRMLAQHPRVAGFFGINDPTSTGIIEALGERGISVPVVSVDGSAAAASAIAAGGSLKASAAQDPAQLAHLAFRLAAQLRAGERLVTQTRLLPTRLVTEANVADYQPWG</sequence>
<dbReference type="EMBL" id="VCKY01000089">
    <property type="protein sequence ID" value="TMR16510.1"/>
    <property type="molecule type" value="Genomic_DNA"/>
</dbReference>
<dbReference type="GO" id="GO:0006355">
    <property type="term" value="P:regulation of DNA-templated transcription"/>
    <property type="evidence" value="ECO:0007669"/>
    <property type="project" value="InterPro"/>
</dbReference>
<comment type="caution">
    <text evidence="5">The sequence shown here is derived from an EMBL/GenBank/DDBJ whole genome shotgun (WGS) entry which is preliminary data.</text>
</comment>
<dbReference type="Pfam" id="PF09339">
    <property type="entry name" value="HTH_IclR"/>
    <property type="match status" value="1"/>
</dbReference>
<reference evidence="5 6" key="1">
    <citation type="submission" date="2019-05" db="EMBL/GenBank/DDBJ databases">
        <title>Draft genome sequence of Nonomuraea turkmeniaca DSM 43926.</title>
        <authorList>
            <person name="Saricaoglu S."/>
            <person name="Isik K."/>
        </authorList>
    </citation>
    <scope>NUCLEOTIDE SEQUENCE [LARGE SCALE GENOMIC DNA]</scope>
    <source>
        <strain evidence="5 6">DSM 43926</strain>
    </source>
</reference>
<proteinExistence type="inferred from homology"/>
<dbReference type="SMART" id="SM00346">
    <property type="entry name" value="HTH_ICLR"/>
    <property type="match status" value="1"/>
</dbReference>
<dbReference type="PROSITE" id="PS51077">
    <property type="entry name" value="HTH_ICLR"/>
    <property type="match status" value="1"/>
</dbReference>
<comment type="subcellular location">
    <subcellularLocation>
        <location evidence="1">Cell envelope</location>
    </subcellularLocation>
</comment>
<keyword evidence="3" id="KW-0732">Signal</keyword>
<name>A0A5S4FDN2_9ACTN</name>
<dbReference type="InterPro" id="IPR036390">
    <property type="entry name" value="WH_DNA-bd_sf"/>
</dbReference>
<protein>
    <submittedName>
        <fullName evidence="5">Substrate-binding domain-containing protein</fullName>
    </submittedName>
</protein>
<dbReference type="GO" id="GO:0030246">
    <property type="term" value="F:carbohydrate binding"/>
    <property type="evidence" value="ECO:0007669"/>
    <property type="project" value="UniProtKB-ARBA"/>
</dbReference>
<evidence type="ECO:0000256" key="2">
    <source>
        <dbReference type="ARBA" id="ARBA00007639"/>
    </source>
</evidence>
<comment type="similarity">
    <text evidence="2">Belongs to the bacterial solute-binding protein 2 family.</text>
</comment>
<dbReference type="InterPro" id="IPR028082">
    <property type="entry name" value="Peripla_BP_I"/>
</dbReference>
<dbReference type="AlphaFoldDB" id="A0A5S4FDN2"/>
<keyword evidence="6" id="KW-1185">Reference proteome</keyword>
<dbReference type="SUPFAM" id="SSF46785">
    <property type="entry name" value="Winged helix' DNA-binding domain"/>
    <property type="match status" value="1"/>
</dbReference>
<evidence type="ECO:0000313" key="6">
    <source>
        <dbReference type="Proteomes" id="UP000309128"/>
    </source>
</evidence>
<evidence type="ECO:0000256" key="3">
    <source>
        <dbReference type="ARBA" id="ARBA00022729"/>
    </source>
</evidence>
<evidence type="ECO:0000313" key="5">
    <source>
        <dbReference type="EMBL" id="TMR16510.1"/>
    </source>
</evidence>
<organism evidence="5 6">
    <name type="scientific">Nonomuraea turkmeniaca</name>
    <dbReference type="NCBI Taxonomy" id="103838"/>
    <lineage>
        <taxon>Bacteria</taxon>
        <taxon>Bacillati</taxon>
        <taxon>Actinomycetota</taxon>
        <taxon>Actinomycetes</taxon>
        <taxon>Streptosporangiales</taxon>
        <taxon>Streptosporangiaceae</taxon>
        <taxon>Nonomuraea</taxon>
    </lineage>
</organism>
<dbReference type="Proteomes" id="UP000309128">
    <property type="component" value="Unassembled WGS sequence"/>
</dbReference>
<dbReference type="PANTHER" id="PTHR46847:SF2">
    <property type="entry name" value="ABC TRANSPORTER SUGAR-BINDING PROTEIN"/>
    <property type="match status" value="1"/>
</dbReference>
<dbReference type="OrthoDB" id="9813037at2"/>
<evidence type="ECO:0000259" key="4">
    <source>
        <dbReference type="PROSITE" id="PS51077"/>
    </source>
</evidence>